<keyword evidence="12" id="KW-0865">Zymogen</keyword>
<keyword evidence="10 26" id="KW-0443">Lipid metabolism</keyword>
<evidence type="ECO:0000256" key="2">
    <source>
        <dbReference type="ARBA" id="ARBA00004371"/>
    </source>
</evidence>
<evidence type="ECO:0000256" key="13">
    <source>
        <dbReference type="ARBA" id="ARBA00023180"/>
    </source>
</evidence>
<dbReference type="Pfam" id="PF02275">
    <property type="entry name" value="CBAH"/>
    <property type="match status" value="1"/>
</dbReference>
<comment type="subunit">
    <text evidence="15">Heterodimer of an alpha and a beta subunit, produced by autocatalytic cleavage.</text>
</comment>
<evidence type="ECO:0000256" key="26">
    <source>
        <dbReference type="PIRNR" id="PIRNR017632"/>
    </source>
</evidence>
<comment type="pathway">
    <text evidence="3">Lipid metabolism; fatty acid metabolism.</text>
</comment>
<evidence type="ECO:0000256" key="28">
    <source>
        <dbReference type="SAM" id="SignalP"/>
    </source>
</evidence>
<evidence type="ECO:0000256" key="16">
    <source>
        <dbReference type="ARBA" id="ARBA00039046"/>
    </source>
</evidence>
<dbReference type="PANTHER" id="PTHR28583">
    <property type="entry name" value="ACID AMIDASE"/>
    <property type="match status" value="1"/>
</dbReference>
<dbReference type="EC" id="3.5.1.60" evidence="16"/>
<sequence>MGAGRRCALLLLLWGAARAAAPPLCNVSLEQEPWQRWLPALRHFDPAFLRAALARVIDETVPKWVHAAIWLVAEELESFIPQPFAGEILGMCKALGISVGDGILINLAYEFSALCTSIVAQDSKGNIYHGRNLDYAFGDILRKITIDVQFMQNGQVAYKGTTFMGYVGLWTGQSPHKFTISGDERAKGRWWENAIAAFLSRNIPVSWLIRDTLSKAADFQAAVLKLAATPIIADVYYIVAGTSPKEGVVITRNRRGPADIWPLEPTAGAWFRVETNYDHWTTPPPFDNRRAAAIKALNATGWENINFETLFQVLSVRPVLNNYTIYTTVMSAAAPDKYMTQIRTLE</sequence>
<keyword evidence="7 26" id="KW-0378">Hydrolase</keyword>
<comment type="catalytic activity">
    <reaction evidence="21">
        <text>N-dodecanoylsphing-4-enine + H2O = dodecanoate + sphing-4-enine</text>
        <dbReference type="Rhea" id="RHEA:41291"/>
        <dbReference type="ChEBI" id="CHEBI:15377"/>
        <dbReference type="ChEBI" id="CHEBI:18262"/>
        <dbReference type="ChEBI" id="CHEBI:57756"/>
        <dbReference type="ChEBI" id="CHEBI:72956"/>
    </reaction>
    <physiologicalReaction direction="left-to-right" evidence="21">
        <dbReference type="Rhea" id="RHEA:41292"/>
    </physiologicalReaction>
</comment>
<evidence type="ECO:0000256" key="27">
    <source>
        <dbReference type="PIRSR" id="PIRSR017632-1"/>
    </source>
</evidence>
<evidence type="ECO:0000256" key="22">
    <source>
        <dbReference type="ARBA" id="ARBA00048166"/>
    </source>
</evidence>
<dbReference type="Gene3D" id="3.60.60.10">
    <property type="entry name" value="Penicillin V Acylase, Chain A"/>
    <property type="match status" value="1"/>
</dbReference>
<evidence type="ECO:0000256" key="1">
    <source>
        <dbReference type="ARBA" id="ARBA00004170"/>
    </source>
</evidence>
<comment type="catalytic activity">
    <reaction evidence="25">
        <text>N-tetradecanoylethanolamine + H2O = tetradecanoate + ethanolamine</text>
        <dbReference type="Rhea" id="RHEA:45452"/>
        <dbReference type="ChEBI" id="CHEBI:15377"/>
        <dbReference type="ChEBI" id="CHEBI:30807"/>
        <dbReference type="ChEBI" id="CHEBI:57603"/>
        <dbReference type="ChEBI" id="CHEBI:85262"/>
    </reaction>
    <physiologicalReaction direction="left-to-right" evidence="25">
        <dbReference type="Rhea" id="RHEA:45453"/>
    </physiologicalReaction>
</comment>
<evidence type="ECO:0000256" key="18">
    <source>
        <dbReference type="ARBA" id="ARBA00042519"/>
    </source>
</evidence>
<evidence type="ECO:0000313" key="31">
    <source>
        <dbReference type="Ensembl" id="ENSGAGP00000026909.1"/>
    </source>
</evidence>
<keyword evidence="6 28" id="KW-0732">Signal</keyword>
<feature type="domain" description="Choloylglycine hydrolase/NAAA C-terminal" evidence="29">
    <location>
        <begin position="115"/>
        <end position="241"/>
    </location>
</feature>
<accession>A0A452IGB5</accession>
<dbReference type="EC" id="3.5.1.23" evidence="5"/>
<dbReference type="GO" id="GO:0047412">
    <property type="term" value="F:N-(long-chain-acyl)ethanolamine deacylase activity"/>
    <property type="evidence" value="ECO:0007669"/>
    <property type="project" value="UniProtKB-EC"/>
</dbReference>
<proteinExistence type="inferred from homology"/>
<evidence type="ECO:0000256" key="12">
    <source>
        <dbReference type="ARBA" id="ARBA00023145"/>
    </source>
</evidence>
<evidence type="ECO:0000256" key="19">
    <source>
        <dbReference type="ARBA" id="ARBA00047347"/>
    </source>
</evidence>
<evidence type="ECO:0000256" key="20">
    <source>
        <dbReference type="ARBA" id="ARBA00047719"/>
    </source>
</evidence>
<keyword evidence="14" id="KW-0458">Lysosome</keyword>
<feature type="chain" id="PRO_5019401436" description="N-acylethanolamine-hydrolyzing acid amidase" evidence="28">
    <location>
        <begin position="20"/>
        <end position="346"/>
    </location>
</feature>
<dbReference type="GO" id="GO:0017064">
    <property type="term" value="F:fatty acid amide hydrolase activity"/>
    <property type="evidence" value="ECO:0007669"/>
    <property type="project" value="InterPro"/>
</dbReference>
<evidence type="ECO:0000256" key="6">
    <source>
        <dbReference type="ARBA" id="ARBA00022729"/>
    </source>
</evidence>
<dbReference type="GO" id="GO:0005764">
    <property type="term" value="C:lysosome"/>
    <property type="evidence" value="ECO:0007669"/>
    <property type="project" value="UniProtKB-SubCell"/>
</dbReference>
<keyword evidence="9" id="KW-0442">Lipid degradation</keyword>
<comment type="similarity">
    <text evidence="4 26">Belongs to the acid ceramidase family.</text>
</comment>
<evidence type="ECO:0000313" key="32">
    <source>
        <dbReference type="Proteomes" id="UP000291020"/>
    </source>
</evidence>
<feature type="active site" description="Nucleophile" evidence="27">
    <location>
        <position position="115"/>
    </location>
</feature>
<evidence type="ECO:0000256" key="5">
    <source>
        <dbReference type="ARBA" id="ARBA00011891"/>
    </source>
</evidence>
<dbReference type="CDD" id="cd01903">
    <property type="entry name" value="Ntn_AC_NAAA"/>
    <property type="match status" value="1"/>
</dbReference>
<comment type="catalytic activity">
    <reaction evidence="23">
        <text>N-hexadecanoylsphing-4-enine + H2O = sphing-4-enine + hexadecanoate</text>
        <dbReference type="Rhea" id="RHEA:38891"/>
        <dbReference type="ChEBI" id="CHEBI:7896"/>
        <dbReference type="ChEBI" id="CHEBI:15377"/>
        <dbReference type="ChEBI" id="CHEBI:57756"/>
        <dbReference type="ChEBI" id="CHEBI:72959"/>
    </reaction>
    <physiologicalReaction direction="left-to-right" evidence="23">
        <dbReference type="Rhea" id="RHEA:38892"/>
    </physiologicalReaction>
</comment>
<organism evidence="31 32">
    <name type="scientific">Gopherus agassizii</name>
    <name type="common">Agassiz's desert tortoise</name>
    <dbReference type="NCBI Taxonomy" id="38772"/>
    <lineage>
        <taxon>Eukaryota</taxon>
        <taxon>Metazoa</taxon>
        <taxon>Chordata</taxon>
        <taxon>Craniata</taxon>
        <taxon>Vertebrata</taxon>
        <taxon>Euteleostomi</taxon>
        <taxon>Archelosauria</taxon>
        <taxon>Testudinata</taxon>
        <taxon>Testudines</taxon>
        <taxon>Cryptodira</taxon>
        <taxon>Durocryptodira</taxon>
        <taxon>Testudinoidea</taxon>
        <taxon>Testudinidae</taxon>
        <taxon>Gopherus</taxon>
    </lineage>
</organism>
<dbReference type="GO" id="GO:0006631">
    <property type="term" value="P:fatty acid metabolic process"/>
    <property type="evidence" value="ECO:0007669"/>
    <property type="project" value="UniProtKB-KW"/>
</dbReference>
<evidence type="ECO:0000256" key="15">
    <source>
        <dbReference type="ARBA" id="ARBA00038527"/>
    </source>
</evidence>
<dbReference type="Ensembl" id="ENSGAGT00000030585.1">
    <property type="protein sequence ID" value="ENSGAGP00000026909.1"/>
    <property type="gene ID" value="ENSGAGG00000019594.1"/>
</dbReference>
<evidence type="ECO:0000256" key="3">
    <source>
        <dbReference type="ARBA" id="ARBA00004872"/>
    </source>
</evidence>
<evidence type="ECO:0000256" key="24">
    <source>
        <dbReference type="ARBA" id="ARBA00048323"/>
    </source>
</evidence>
<keyword evidence="13" id="KW-0325">Glycoprotein</keyword>
<evidence type="ECO:0000256" key="9">
    <source>
        <dbReference type="ARBA" id="ARBA00022963"/>
    </source>
</evidence>
<comment type="catalytic activity">
    <reaction evidence="24">
        <text>an N-acylsphing-4-enine + H2O = sphing-4-enine + a fatty acid</text>
        <dbReference type="Rhea" id="RHEA:20856"/>
        <dbReference type="ChEBI" id="CHEBI:15377"/>
        <dbReference type="ChEBI" id="CHEBI:28868"/>
        <dbReference type="ChEBI" id="CHEBI:52639"/>
        <dbReference type="ChEBI" id="CHEBI:57756"/>
        <dbReference type="EC" id="3.5.1.23"/>
    </reaction>
    <physiologicalReaction direction="left-to-right" evidence="24">
        <dbReference type="Rhea" id="RHEA:20857"/>
    </physiologicalReaction>
</comment>
<protein>
    <recommendedName>
        <fullName evidence="17">N-acylethanolamine-hydrolyzing acid amidase</fullName>
        <ecNumber evidence="5">3.5.1.23</ecNumber>
        <ecNumber evidence="16">3.5.1.60</ecNumber>
    </recommendedName>
    <alternativeName>
        <fullName evidence="18">Acylsphingosine deacylase NAAA</fullName>
    </alternativeName>
</protein>
<dbReference type="InterPro" id="IPR029132">
    <property type="entry name" value="CBAH/NAAA_C"/>
</dbReference>
<evidence type="ECO:0000256" key="4">
    <source>
        <dbReference type="ARBA" id="ARBA00005730"/>
    </source>
</evidence>
<dbReference type="InterPro" id="IPR029130">
    <property type="entry name" value="Acid_ceramidase_N"/>
</dbReference>
<dbReference type="Pfam" id="PF15508">
    <property type="entry name" value="NAAA-beta"/>
    <property type="match status" value="1"/>
</dbReference>
<name>A0A452IGB5_9SAUR</name>
<evidence type="ECO:0000256" key="21">
    <source>
        <dbReference type="ARBA" id="ARBA00047993"/>
    </source>
</evidence>
<evidence type="ECO:0000256" key="8">
    <source>
        <dbReference type="ARBA" id="ARBA00022832"/>
    </source>
</evidence>
<dbReference type="PIRSF" id="PIRSF017632">
    <property type="entry name" value="Acid_ceramidase-like"/>
    <property type="match status" value="1"/>
</dbReference>
<evidence type="ECO:0000259" key="30">
    <source>
        <dbReference type="Pfam" id="PF15508"/>
    </source>
</evidence>
<dbReference type="InterPro" id="IPR016699">
    <property type="entry name" value="Acid_ceramidase-like"/>
</dbReference>
<dbReference type="AlphaFoldDB" id="A0A452IGB5"/>
<feature type="domain" description="Acid ceramidase N-terminal" evidence="30">
    <location>
        <begin position="21"/>
        <end position="79"/>
    </location>
</feature>
<dbReference type="GO" id="GO:0016020">
    <property type="term" value="C:membrane"/>
    <property type="evidence" value="ECO:0007669"/>
    <property type="project" value="UniProtKB-SubCell"/>
</dbReference>
<evidence type="ECO:0000256" key="17">
    <source>
        <dbReference type="ARBA" id="ARBA00040404"/>
    </source>
</evidence>
<evidence type="ECO:0000256" key="10">
    <source>
        <dbReference type="ARBA" id="ARBA00023098"/>
    </source>
</evidence>
<keyword evidence="8" id="KW-0276">Fatty acid metabolism</keyword>
<evidence type="ECO:0000256" key="23">
    <source>
        <dbReference type="ARBA" id="ARBA00048217"/>
    </source>
</evidence>
<dbReference type="PANTHER" id="PTHR28583:SF4">
    <property type="entry name" value="N-ACYLETHANOLAMINE-HYDROLYZING ACID AMIDASE"/>
    <property type="match status" value="1"/>
</dbReference>
<evidence type="ECO:0000256" key="25">
    <source>
        <dbReference type="ARBA" id="ARBA00048716"/>
    </source>
</evidence>
<dbReference type="Proteomes" id="UP000291020">
    <property type="component" value="Unassembled WGS sequence"/>
</dbReference>
<keyword evidence="11" id="KW-0472">Membrane</keyword>
<comment type="subcellular location">
    <subcellularLocation>
        <location evidence="2">Lysosome</location>
    </subcellularLocation>
    <subcellularLocation>
        <location evidence="1">Membrane</location>
        <topology evidence="1">Peripheral membrane protein</topology>
    </subcellularLocation>
</comment>
<dbReference type="STRING" id="38772.ENSGAGP00000026909"/>
<dbReference type="GO" id="GO:0016042">
    <property type="term" value="P:lipid catabolic process"/>
    <property type="evidence" value="ECO:0007669"/>
    <property type="project" value="UniProtKB-KW"/>
</dbReference>
<reference evidence="31" key="3">
    <citation type="submission" date="2025-09" db="UniProtKB">
        <authorList>
            <consortium name="Ensembl"/>
        </authorList>
    </citation>
    <scope>IDENTIFICATION</scope>
</reference>
<reference evidence="31" key="2">
    <citation type="submission" date="2025-08" db="UniProtKB">
        <authorList>
            <consortium name="Ensembl"/>
        </authorList>
    </citation>
    <scope>IDENTIFICATION</scope>
</reference>
<evidence type="ECO:0000256" key="7">
    <source>
        <dbReference type="ARBA" id="ARBA00022801"/>
    </source>
</evidence>
<evidence type="ECO:0000256" key="14">
    <source>
        <dbReference type="ARBA" id="ARBA00023228"/>
    </source>
</evidence>
<keyword evidence="32" id="KW-1185">Reference proteome</keyword>
<dbReference type="GO" id="GO:0017040">
    <property type="term" value="F:N-acylsphingosine amidohydrolase activity"/>
    <property type="evidence" value="ECO:0007669"/>
    <property type="project" value="UniProtKB-EC"/>
</dbReference>
<evidence type="ECO:0000256" key="11">
    <source>
        <dbReference type="ARBA" id="ARBA00023136"/>
    </source>
</evidence>
<reference evidence="32" key="1">
    <citation type="journal article" date="2017" name="PLoS ONE">
        <title>The Agassiz's desert tortoise genome provides a resource for the conservation of a threatened species.</title>
        <authorList>
            <person name="Tollis M."/>
            <person name="DeNardo D.F."/>
            <person name="Cornelius J.A."/>
            <person name="Dolby G.A."/>
            <person name="Edwards T."/>
            <person name="Henen B.T."/>
            <person name="Karl A.E."/>
            <person name="Murphy R.W."/>
            <person name="Kusumi K."/>
        </authorList>
    </citation>
    <scope>NUCLEOTIDE SEQUENCE [LARGE SCALE GENOMIC DNA]</scope>
</reference>
<dbReference type="FunFam" id="3.60.60.10:FF:000003">
    <property type="entry name" value="N-acylethanolamine-hydrolyzing acid amidase"/>
    <property type="match status" value="1"/>
</dbReference>
<evidence type="ECO:0000259" key="29">
    <source>
        <dbReference type="Pfam" id="PF02275"/>
    </source>
</evidence>
<feature type="signal peptide" evidence="28">
    <location>
        <begin position="1"/>
        <end position="19"/>
    </location>
</feature>
<comment type="catalytic activity">
    <reaction evidence="20">
        <text>N-dodecanoylethanolamine + H2O = dodecanoate + ethanolamine</text>
        <dbReference type="Rhea" id="RHEA:45456"/>
        <dbReference type="ChEBI" id="CHEBI:15377"/>
        <dbReference type="ChEBI" id="CHEBI:18262"/>
        <dbReference type="ChEBI" id="CHEBI:57603"/>
        <dbReference type="ChEBI" id="CHEBI:85263"/>
    </reaction>
    <physiologicalReaction direction="left-to-right" evidence="20">
        <dbReference type="Rhea" id="RHEA:45457"/>
    </physiologicalReaction>
</comment>
<comment type="catalytic activity">
    <reaction evidence="19">
        <text>an N-(long-chain fatty acyl)ethanolamine + H2O = a long-chain fatty acid + ethanolamine</text>
        <dbReference type="Rhea" id="RHEA:17505"/>
        <dbReference type="ChEBI" id="CHEBI:15377"/>
        <dbReference type="ChEBI" id="CHEBI:15897"/>
        <dbReference type="ChEBI" id="CHEBI:57560"/>
        <dbReference type="ChEBI" id="CHEBI:57603"/>
        <dbReference type="EC" id="3.5.1.60"/>
    </reaction>
    <physiologicalReaction direction="left-to-right" evidence="19">
        <dbReference type="Rhea" id="RHEA:17506"/>
    </physiologicalReaction>
</comment>
<comment type="catalytic activity">
    <reaction evidence="22">
        <text>N-hexadecanoylethanolamine + H2O = ethanolamine + hexadecanoate</text>
        <dbReference type="Rhea" id="RHEA:45064"/>
        <dbReference type="ChEBI" id="CHEBI:7896"/>
        <dbReference type="ChEBI" id="CHEBI:15377"/>
        <dbReference type="ChEBI" id="CHEBI:57603"/>
        <dbReference type="ChEBI" id="CHEBI:71464"/>
    </reaction>
    <physiologicalReaction direction="left-to-right" evidence="22">
        <dbReference type="Rhea" id="RHEA:45065"/>
    </physiologicalReaction>
</comment>